<keyword evidence="3" id="KW-1185">Reference proteome</keyword>
<dbReference type="Pfam" id="PF06748">
    <property type="entry name" value="DUF1217"/>
    <property type="match status" value="4"/>
</dbReference>
<gene>
    <name evidence="2" type="ORF">E6C48_08945</name>
</gene>
<protein>
    <submittedName>
        <fullName evidence="2">DUF1217 domain-containing protein</fullName>
    </submittedName>
</protein>
<organism evidence="2 3">
    <name type="scientific">Ollibium composti</name>
    <dbReference type="NCBI Taxonomy" id="2675109"/>
    <lineage>
        <taxon>Bacteria</taxon>
        <taxon>Pseudomonadati</taxon>
        <taxon>Pseudomonadota</taxon>
        <taxon>Alphaproteobacteria</taxon>
        <taxon>Hyphomicrobiales</taxon>
        <taxon>Phyllobacteriaceae</taxon>
        <taxon>Ollibium</taxon>
    </lineage>
</organism>
<proteinExistence type="predicted"/>
<dbReference type="EMBL" id="SSNY01000004">
    <property type="protein sequence ID" value="THF57862.1"/>
    <property type="molecule type" value="Genomic_DNA"/>
</dbReference>
<feature type="region of interest" description="Disordered" evidence="1">
    <location>
        <begin position="183"/>
        <end position="203"/>
    </location>
</feature>
<accession>A0ABY2Q8C7</accession>
<evidence type="ECO:0000256" key="1">
    <source>
        <dbReference type="SAM" id="MobiDB-lite"/>
    </source>
</evidence>
<dbReference type="RefSeq" id="WP_136356252.1">
    <property type="nucleotide sequence ID" value="NZ_SSNY01000004.1"/>
</dbReference>
<dbReference type="Gene3D" id="1.10.3700.10">
    <property type="entry name" value="AGR C 984p-like"/>
    <property type="match status" value="6"/>
</dbReference>
<sequence>MLSTYLSYRLIAQDIPKSIDRVEKQPAVDRETKYYLDNIGKVTSVDDFVNDYRLFNYAMKAYGLSDMTYAKAFMVKALKEGVSDPDSFANKLTDKRYAEFVKAFNFQKLGGTATTYNPAQQGVAQNYALQIELNSTQLDLDRARAETANYVAHIGDVKSIDDLMADKRLLTYAMASFGLDPAKEPPETVRQTLEGGVSDPNSPANKLADKRYANFVAAFDFVQYGDQTTQRAAVQQAPKTYLPNTGVTPLTQNTSAMQAEVDYYNANIGKVKSIVDLLGNKRLLNFAMTAFGLDAKTESPSKIRDMLAGGVSDPASPANQLSDKRYAAFVAAFDFSQYGAATTTRDAVTQTTPAYYLQSSDPENAYFRANIGNVKTANDLLLDKRLLTYAMGAYGLDASKEPATKVRDMLLGGVTDPNSPANQSSDKRYAAFVAAFDFAQYGTATTSRPEATEQTERYHLENANPETAYFRANIGKVRSAKDLMSDPRLLAYAMAAYGLDASIEDPETVKRFLTGGAGDPDSISNLLLGAKYEGYAALAKAFDFHTYGTQTTSRPEVLDATPTHYTTMDGFGLVKPGAAYVQGETDYYLANVTKLKSIDDLMADKRLLNYALSAFGLDPQKEDPTRIRALLEGGIRDPESPANKLDNKAYAAFVAAFNFEQYGEDATTYVAAGQVTVDKYMRQTLEEDAGQTNEGVRLALYFQRKAPGLTDWYQVLADKALSQVARIAFGMPDSFASADIDKQVKLFEQKFDIADFADAGKLDKFMTRFTTMYEIQNPSSTATTSVGVLFSQPTTIGVSTDLMMAMQQMKY</sequence>
<evidence type="ECO:0000313" key="3">
    <source>
        <dbReference type="Proteomes" id="UP000306441"/>
    </source>
</evidence>
<comment type="caution">
    <text evidence="2">The sequence shown here is derived from an EMBL/GenBank/DDBJ whole genome shotgun (WGS) entry which is preliminary data.</text>
</comment>
<dbReference type="InterPro" id="IPR010626">
    <property type="entry name" value="DUF1217"/>
</dbReference>
<dbReference type="SUPFAM" id="SSF158837">
    <property type="entry name" value="AGR C 984p-like"/>
    <property type="match status" value="6"/>
</dbReference>
<dbReference type="InterPro" id="IPR023157">
    <property type="entry name" value="AGR-C-984p-like_sf"/>
</dbReference>
<name>A0ABY2Q8C7_9HYPH</name>
<reference evidence="2 3" key="1">
    <citation type="submission" date="2019-04" db="EMBL/GenBank/DDBJ databases">
        <title>Mesorhizobium composti sp. nov., isolated from compost.</title>
        <authorList>
            <person name="Lin S.-Y."/>
            <person name="Hameed A."/>
            <person name="Hsieh Y.-T."/>
            <person name="Young C.-C."/>
        </authorList>
    </citation>
    <scope>NUCLEOTIDE SEQUENCE [LARGE SCALE GENOMIC DNA]</scope>
    <source>
        <strain evidence="2 3">CC-YTH430</strain>
    </source>
</reference>
<dbReference type="Proteomes" id="UP000306441">
    <property type="component" value="Unassembled WGS sequence"/>
</dbReference>
<evidence type="ECO:0000313" key="2">
    <source>
        <dbReference type="EMBL" id="THF57862.1"/>
    </source>
</evidence>